<dbReference type="SUPFAM" id="SSF81296">
    <property type="entry name" value="E set domains"/>
    <property type="match status" value="1"/>
</dbReference>
<accession>A0A1I2HJU8</accession>
<keyword evidence="3" id="KW-1185">Reference proteome</keyword>
<organism evidence="2 3">
    <name type="scientific">Thermoflexibacter ruber</name>
    <dbReference type="NCBI Taxonomy" id="1003"/>
    <lineage>
        <taxon>Bacteria</taxon>
        <taxon>Pseudomonadati</taxon>
        <taxon>Bacteroidota</taxon>
        <taxon>Cytophagia</taxon>
        <taxon>Cytophagales</taxon>
        <taxon>Thermoflexibacteraceae</taxon>
        <taxon>Thermoflexibacter</taxon>
    </lineage>
</organism>
<dbReference type="EMBL" id="FONY01000024">
    <property type="protein sequence ID" value="SFF29560.1"/>
    <property type="molecule type" value="Genomic_DNA"/>
</dbReference>
<name>A0A1I2HJU8_9BACT</name>
<dbReference type="STRING" id="1003.SAMN04488541_102430"/>
<dbReference type="InterPro" id="IPR014756">
    <property type="entry name" value="Ig_E-set"/>
</dbReference>
<dbReference type="OrthoDB" id="1522602at2"/>
<protein>
    <recommendedName>
        <fullName evidence="1">Type 9 secretion system plug protein N-terminal domain-containing protein</fullName>
    </recommendedName>
</protein>
<sequence length="421" mass="49522">MLKKICIAINILLISYLSFGQELKNINYTYDPDIKTVLLYPASLFAPNIPLPPPILAINDPLPLILEFDKFGSDIERFAVKIINCNADWTVSELNPVEYLDDYNEFYIRDREFSMNTKVRYVHYRFAVPRVKVAGNYLLKVYEENNESRLILTCRFMVYENSAIISSTLATVVGVEASFRNQQIDFSVGYAGYQVYNPQEQIQVVLRQNFRWDKQITGLKPTFVNDFDRRLDYKHFNFENVFKGGNEFRMFDLRNLMARNLNIEHIEYNASLNNAWVYVDKSRNGWAYSKIMDDMNGRFFIQNLLMPNAGTDADYLNVTFTLKTENEELGGVYVTGAFSDWQLTEDYRMSYVPEKQAYQKTILLKQGFYNYQYSFTKNFGTERDDVYFEGTHSRTENNYEIFVYFRPLGFRTDLLIGYKLF</sequence>
<dbReference type="RefSeq" id="WP_091546541.1">
    <property type="nucleotide sequence ID" value="NZ_FONY01000024.1"/>
</dbReference>
<feature type="domain" description="Type 9 secretion system plug protein N-terminal" evidence="1">
    <location>
        <begin position="34"/>
        <end position="160"/>
    </location>
</feature>
<evidence type="ECO:0000259" key="1">
    <source>
        <dbReference type="Pfam" id="PF17116"/>
    </source>
</evidence>
<reference evidence="3" key="1">
    <citation type="submission" date="2016-10" db="EMBL/GenBank/DDBJ databases">
        <authorList>
            <person name="Varghese N."/>
            <person name="Submissions S."/>
        </authorList>
    </citation>
    <scope>NUCLEOTIDE SEQUENCE [LARGE SCALE GENOMIC DNA]</scope>
    <source>
        <strain>GEY</strain>
        <strain evidence="3">DSM 9560</strain>
    </source>
</reference>
<dbReference type="InterPro" id="IPR031345">
    <property type="entry name" value="T9SS_Plug_N"/>
</dbReference>
<dbReference type="Gene3D" id="2.60.40.10">
    <property type="entry name" value="Immunoglobulins"/>
    <property type="match status" value="1"/>
</dbReference>
<dbReference type="AlphaFoldDB" id="A0A1I2HJU8"/>
<evidence type="ECO:0000313" key="3">
    <source>
        <dbReference type="Proteomes" id="UP000199513"/>
    </source>
</evidence>
<dbReference type="Proteomes" id="UP000199513">
    <property type="component" value="Unassembled WGS sequence"/>
</dbReference>
<gene>
    <name evidence="2" type="ORF">SAMN04488541_102430</name>
</gene>
<dbReference type="Pfam" id="PF17116">
    <property type="entry name" value="T9SS_plug_1st"/>
    <property type="match status" value="1"/>
</dbReference>
<dbReference type="InterPro" id="IPR013783">
    <property type="entry name" value="Ig-like_fold"/>
</dbReference>
<proteinExistence type="predicted"/>
<evidence type="ECO:0000313" key="2">
    <source>
        <dbReference type="EMBL" id="SFF29560.1"/>
    </source>
</evidence>